<dbReference type="SUPFAM" id="SSF54909">
    <property type="entry name" value="Dimeric alpha+beta barrel"/>
    <property type="match status" value="1"/>
</dbReference>
<evidence type="ECO:0000256" key="4">
    <source>
        <dbReference type="ARBA" id="ARBA00023308"/>
    </source>
</evidence>
<proteinExistence type="inferred from homology"/>
<dbReference type="Proteomes" id="UP001501433">
    <property type="component" value="Unassembled WGS sequence"/>
</dbReference>
<dbReference type="InterPro" id="IPR008000">
    <property type="entry name" value="Rham/fucose_mutarotase"/>
</dbReference>
<gene>
    <name evidence="6" type="primary">rhaM</name>
    <name evidence="6" type="ORF">GCM10023330_23490</name>
</gene>
<evidence type="ECO:0000256" key="5">
    <source>
        <dbReference type="NCBIfam" id="TIGR02625"/>
    </source>
</evidence>
<organism evidence="6 7">
    <name type="scientific">Litoribaculum gwangyangense</name>
    <dbReference type="NCBI Taxonomy" id="1130722"/>
    <lineage>
        <taxon>Bacteria</taxon>
        <taxon>Pseudomonadati</taxon>
        <taxon>Bacteroidota</taxon>
        <taxon>Flavobacteriia</taxon>
        <taxon>Flavobacteriales</taxon>
        <taxon>Flavobacteriaceae</taxon>
        <taxon>Litoribaculum</taxon>
    </lineage>
</organism>
<evidence type="ECO:0000256" key="2">
    <source>
        <dbReference type="ARBA" id="ARBA00023235"/>
    </source>
</evidence>
<dbReference type="NCBIfam" id="TIGR02625">
    <property type="entry name" value="YiiL_rotase"/>
    <property type="match status" value="1"/>
</dbReference>
<sequence length="130" mass="15265">MNLNFKKIILSFTLDRMIFLIKKHFIMQRLAFKMKLNKGQKEAYKARHNQLWPELKKLLKDHGVSEYSIFLDEETSTLFAFQKVTGAGGSQDLAHNPIVKKWWDFMADIMEVNPDNSPVSIPLEEVFYLE</sequence>
<name>A0ABP9CTN5_9FLAO</name>
<dbReference type="InterPro" id="IPR013448">
    <property type="entry name" value="L-rhamnose_mutarotase"/>
</dbReference>
<dbReference type="PANTHER" id="PTHR34389:SF2">
    <property type="entry name" value="L-RHAMNOSE MUTAROTASE"/>
    <property type="match status" value="1"/>
</dbReference>
<keyword evidence="4" id="KW-0684">Rhamnose metabolism</keyword>
<dbReference type="EMBL" id="BAABJW010000004">
    <property type="protein sequence ID" value="GAA4814931.1"/>
    <property type="molecule type" value="Genomic_DNA"/>
</dbReference>
<dbReference type="EC" id="5.1.3.32" evidence="5"/>
<dbReference type="Pfam" id="PF05336">
    <property type="entry name" value="rhaM"/>
    <property type="match status" value="1"/>
</dbReference>
<keyword evidence="2" id="KW-0413">Isomerase</keyword>
<comment type="caution">
    <text evidence="6">The sequence shown here is derived from an EMBL/GenBank/DDBJ whole genome shotgun (WGS) entry which is preliminary data.</text>
</comment>
<dbReference type="HAMAP" id="MF_01663">
    <property type="entry name" value="L_rham_rotase"/>
    <property type="match status" value="1"/>
</dbReference>
<accession>A0ABP9CTN5</accession>
<dbReference type="InterPro" id="IPR011008">
    <property type="entry name" value="Dimeric_a/b-barrel"/>
</dbReference>
<evidence type="ECO:0000256" key="3">
    <source>
        <dbReference type="ARBA" id="ARBA00023277"/>
    </source>
</evidence>
<dbReference type="Gene3D" id="3.30.70.100">
    <property type="match status" value="1"/>
</dbReference>
<evidence type="ECO:0000313" key="7">
    <source>
        <dbReference type="Proteomes" id="UP001501433"/>
    </source>
</evidence>
<dbReference type="PANTHER" id="PTHR34389">
    <property type="entry name" value="L-RHAMNOSE MUTAROTASE"/>
    <property type="match status" value="1"/>
</dbReference>
<keyword evidence="7" id="KW-1185">Reference proteome</keyword>
<evidence type="ECO:0000256" key="1">
    <source>
        <dbReference type="ARBA" id="ARBA00022490"/>
    </source>
</evidence>
<protein>
    <recommendedName>
        <fullName evidence="5">L-rhamnose mutarotase</fullName>
        <ecNumber evidence="5">5.1.3.32</ecNumber>
    </recommendedName>
</protein>
<evidence type="ECO:0000313" key="6">
    <source>
        <dbReference type="EMBL" id="GAA4814931.1"/>
    </source>
</evidence>
<keyword evidence="3" id="KW-0119">Carbohydrate metabolism</keyword>
<reference evidence="7" key="1">
    <citation type="journal article" date="2019" name="Int. J. Syst. Evol. Microbiol.">
        <title>The Global Catalogue of Microorganisms (GCM) 10K type strain sequencing project: providing services to taxonomists for standard genome sequencing and annotation.</title>
        <authorList>
            <consortium name="The Broad Institute Genomics Platform"/>
            <consortium name="The Broad Institute Genome Sequencing Center for Infectious Disease"/>
            <person name="Wu L."/>
            <person name="Ma J."/>
        </authorList>
    </citation>
    <scope>NUCLEOTIDE SEQUENCE [LARGE SCALE GENOMIC DNA]</scope>
    <source>
        <strain evidence="7">JCM 18325</strain>
    </source>
</reference>
<keyword evidence="1" id="KW-0963">Cytoplasm</keyword>